<proteinExistence type="predicted"/>
<keyword evidence="1" id="KW-0813">Transport</keyword>
<dbReference type="SUPFAM" id="SSF52540">
    <property type="entry name" value="P-loop containing nucleoside triphosphate hydrolases"/>
    <property type="match status" value="1"/>
</dbReference>
<reference evidence="5" key="1">
    <citation type="journal article" date="2015" name="Nature">
        <title>Complex archaea that bridge the gap between prokaryotes and eukaryotes.</title>
        <authorList>
            <person name="Spang A."/>
            <person name="Saw J.H."/>
            <person name="Jorgensen S.L."/>
            <person name="Zaremba-Niedzwiedzka K."/>
            <person name="Martijn J."/>
            <person name="Lind A.E."/>
            <person name="van Eijk R."/>
            <person name="Schleper C."/>
            <person name="Guy L."/>
            <person name="Ettema T.J."/>
        </authorList>
    </citation>
    <scope>NUCLEOTIDE SEQUENCE</scope>
</reference>
<accession>A0A0F9F1Y4</accession>
<evidence type="ECO:0000259" key="4">
    <source>
        <dbReference type="PROSITE" id="PS50893"/>
    </source>
</evidence>
<dbReference type="GO" id="GO:0005524">
    <property type="term" value="F:ATP binding"/>
    <property type="evidence" value="ECO:0007669"/>
    <property type="project" value="UniProtKB-KW"/>
</dbReference>
<protein>
    <recommendedName>
        <fullName evidence="4">ABC transporter domain-containing protein</fullName>
    </recommendedName>
</protein>
<dbReference type="InterPro" id="IPR003593">
    <property type="entry name" value="AAA+_ATPase"/>
</dbReference>
<keyword evidence="2" id="KW-0547">Nucleotide-binding</keyword>
<dbReference type="AlphaFoldDB" id="A0A0F9F1Y4"/>
<dbReference type="CDD" id="cd03261">
    <property type="entry name" value="ABC_Org_Solvent_Resistant"/>
    <property type="match status" value="1"/>
</dbReference>
<dbReference type="PROSITE" id="PS50893">
    <property type="entry name" value="ABC_TRANSPORTER_2"/>
    <property type="match status" value="1"/>
</dbReference>
<dbReference type="Pfam" id="PF00005">
    <property type="entry name" value="ABC_tran"/>
    <property type="match status" value="1"/>
</dbReference>
<evidence type="ECO:0000256" key="2">
    <source>
        <dbReference type="ARBA" id="ARBA00022741"/>
    </source>
</evidence>
<dbReference type="InterPro" id="IPR017871">
    <property type="entry name" value="ABC_transporter-like_CS"/>
</dbReference>
<name>A0A0F9F1Y4_9ZZZZ</name>
<evidence type="ECO:0000256" key="1">
    <source>
        <dbReference type="ARBA" id="ARBA00022448"/>
    </source>
</evidence>
<dbReference type="PROSITE" id="PS00211">
    <property type="entry name" value="ABC_TRANSPORTER_1"/>
    <property type="match status" value="1"/>
</dbReference>
<feature type="domain" description="ABC transporter" evidence="4">
    <location>
        <begin position="9"/>
        <end position="245"/>
    </location>
</feature>
<dbReference type="PANTHER" id="PTHR43023">
    <property type="entry name" value="PROTEIN TRIGALACTOSYLDIACYLGLYCEROL 3, CHLOROPLASTIC"/>
    <property type="match status" value="1"/>
</dbReference>
<organism evidence="5">
    <name type="scientific">marine sediment metagenome</name>
    <dbReference type="NCBI Taxonomy" id="412755"/>
    <lineage>
        <taxon>unclassified sequences</taxon>
        <taxon>metagenomes</taxon>
        <taxon>ecological metagenomes</taxon>
    </lineage>
</organism>
<dbReference type="SMART" id="SM00382">
    <property type="entry name" value="AAA"/>
    <property type="match status" value="1"/>
</dbReference>
<evidence type="ECO:0000256" key="3">
    <source>
        <dbReference type="ARBA" id="ARBA00022840"/>
    </source>
</evidence>
<sequence length="272" mass="29976">MPESNEPIIRLEGLCKRFNGLTVLDNLTLEIDRARTTVIIGPSGCGKTVLLKHLVGLLRPDSGKVFFDGVDITHMSEAALAPIRGRMGFLFQSNALFDSMTVAENIHFPLIERGVRSPEQLATRCREVLRLVGLDGLQQRYPEELSGGQQKRVALARAISLKPEVILYDEPTTGLDPIRADLINELILKLQAELQTTALVVTHDMRSACKVADRIIMLYDGRVLADTTPDGLTDIEDETVSRFVEGRATVEELNELTHGSATQGSDDERTDA</sequence>
<dbReference type="EMBL" id="LAZR01022880">
    <property type="protein sequence ID" value="KKL80348.1"/>
    <property type="molecule type" value="Genomic_DNA"/>
</dbReference>
<dbReference type="InterPro" id="IPR003439">
    <property type="entry name" value="ABC_transporter-like_ATP-bd"/>
</dbReference>
<gene>
    <name evidence="5" type="ORF">LCGC14_2005670</name>
</gene>
<keyword evidence="3" id="KW-0067">ATP-binding</keyword>
<dbReference type="PANTHER" id="PTHR43023:SF6">
    <property type="entry name" value="INTERMEMBRANE PHOSPHOLIPID TRANSPORT SYSTEM ATP-BINDING PROTEIN MLAF"/>
    <property type="match status" value="1"/>
</dbReference>
<comment type="caution">
    <text evidence="5">The sequence shown here is derived from an EMBL/GenBank/DDBJ whole genome shotgun (WGS) entry which is preliminary data.</text>
</comment>
<dbReference type="Gene3D" id="3.40.50.300">
    <property type="entry name" value="P-loop containing nucleotide triphosphate hydrolases"/>
    <property type="match status" value="1"/>
</dbReference>
<dbReference type="GO" id="GO:0016887">
    <property type="term" value="F:ATP hydrolysis activity"/>
    <property type="evidence" value="ECO:0007669"/>
    <property type="project" value="InterPro"/>
</dbReference>
<evidence type="ECO:0000313" key="5">
    <source>
        <dbReference type="EMBL" id="KKL80348.1"/>
    </source>
</evidence>
<dbReference type="InterPro" id="IPR027417">
    <property type="entry name" value="P-loop_NTPase"/>
</dbReference>